<organism evidence="1 2">
    <name type="scientific">Candidatus Bilophila faecipullorum</name>
    <dbReference type="NCBI Taxonomy" id="2838482"/>
    <lineage>
        <taxon>Bacteria</taxon>
        <taxon>Pseudomonadati</taxon>
        <taxon>Thermodesulfobacteriota</taxon>
        <taxon>Desulfovibrionia</taxon>
        <taxon>Desulfovibrionales</taxon>
        <taxon>Desulfovibrionaceae</taxon>
        <taxon>Bilophila</taxon>
    </lineage>
</organism>
<dbReference type="InterPro" id="IPR036249">
    <property type="entry name" value="Thioredoxin-like_sf"/>
</dbReference>
<dbReference type="SUPFAM" id="SSF52833">
    <property type="entry name" value="Thioredoxin-like"/>
    <property type="match status" value="1"/>
</dbReference>
<dbReference type="EMBL" id="DXGI01000106">
    <property type="protein sequence ID" value="HIW78094.1"/>
    <property type="molecule type" value="Genomic_DNA"/>
</dbReference>
<gene>
    <name evidence="1" type="ORF">H9874_02985</name>
</gene>
<evidence type="ECO:0000313" key="1">
    <source>
        <dbReference type="EMBL" id="HIW78094.1"/>
    </source>
</evidence>
<comment type="caution">
    <text evidence="1">The sequence shown here is derived from an EMBL/GenBank/DDBJ whole genome shotgun (WGS) entry which is preliminary data.</text>
</comment>
<reference evidence="1" key="1">
    <citation type="journal article" date="2021" name="PeerJ">
        <title>Extensive microbial diversity within the chicken gut microbiome revealed by metagenomics and culture.</title>
        <authorList>
            <person name="Gilroy R."/>
            <person name="Ravi A."/>
            <person name="Getino M."/>
            <person name="Pursley I."/>
            <person name="Horton D.L."/>
            <person name="Alikhan N.F."/>
            <person name="Baker D."/>
            <person name="Gharbi K."/>
            <person name="Hall N."/>
            <person name="Watson M."/>
            <person name="Adriaenssens E.M."/>
            <person name="Foster-Nyarko E."/>
            <person name="Jarju S."/>
            <person name="Secka A."/>
            <person name="Antonio M."/>
            <person name="Oren A."/>
            <person name="Chaudhuri R.R."/>
            <person name="La Ragione R."/>
            <person name="Hildebrand F."/>
            <person name="Pallen M.J."/>
        </authorList>
    </citation>
    <scope>NUCLEOTIDE SEQUENCE</scope>
    <source>
        <strain evidence="1">ChiSxjej5B17-1746</strain>
    </source>
</reference>
<evidence type="ECO:0000313" key="2">
    <source>
        <dbReference type="Proteomes" id="UP000824264"/>
    </source>
</evidence>
<dbReference type="AlphaFoldDB" id="A0A9D1QYQ7"/>
<reference evidence="1" key="2">
    <citation type="submission" date="2021-04" db="EMBL/GenBank/DDBJ databases">
        <authorList>
            <person name="Gilroy R."/>
        </authorList>
    </citation>
    <scope>NUCLEOTIDE SEQUENCE</scope>
    <source>
        <strain evidence="1">ChiSxjej5B17-1746</strain>
    </source>
</reference>
<evidence type="ECO:0008006" key="3">
    <source>
        <dbReference type="Google" id="ProtNLM"/>
    </source>
</evidence>
<proteinExistence type="predicted"/>
<name>A0A9D1QYQ7_9BACT</name>
<dbReference type="Gene3D" id="3.40.30.10">
    <property type="entry name" value="Glutaredoxin"/>
    <property type="match status" value="1"/>
</dbReference>
<sequence length="274" mass="29835">MSITLYTAPDCLRCKIVKGFLAERGIAYGTVDFKGDAQTFNTFYRANRKAIYRNPEGVEFPLFDDGEVIKQGSGEVIAYLLSGHALEGAVTRSDLLHGWISGLYLSQCPADQEEHFVELVQQLAKGGLSVCVQTDGRKPALLERLIGLGVLAKVQLNIPGPAAVYETLYGAAPSGEELAKTIELVRAFPDHDIRFLATPIPGADGARWPSRDEAGEAARMVYEACGDHQLPYAVAAVTPEMPQGMQGLEPVADAMLLKYRSASREFLFKADIQK</sequence>
<dbReference type="Proteomes" id="UP000824264">
    <property type="component" value="Unassembled WGS sequence"/>
</dbReference>
<protein>
    <recommendedName>
        <fullName evidence="3">GST N-terminal domain-containing protein</fullName>
    </recommendedName>
</protein>
<accession>A0A9D1QYQ7</accession>